<dbReference type="InterPro" id="IPR013083">
    <property type="entry name" value="Znf_RING/FYVE/PHD"/>
</dbReference>
<dbReference type="GO" id="GO:0061630">
    <property type="term" value="F:ubiquitin protein ligase activity"/>
    <property type="evidence" value="ECO:0007669"/>
    <property type="project" value="InterPro"/>
</dbReference>
<dbReference type="KEGG" id="vg:11107151"/>
<dbReference type="PROSITE" id="PS50089">
    <property type="entry name" value="ZF_RING_2"/>
    <property type="match status" value="1"/>
</dbReference>
<evidence type="ECO:0000313" key="9">
    <source>
        <dbReference type="Proteomes" id="UP000164653"/>
    </source>
</evidence>
<dbReference type="InterPro" id="IPR001841">
    <property type="entry name" value="Znf_RING"/>
</dbReference>
<proteinExistence type="predicted"/>
<dbReference type="PANTHER" id="PTHR11224:SF10">
    <property type="entry name" value="IP09428P-RELATED"/>
    <property type="match status" value="1"/>
</dbReference>
<keyword evidence="4" id="KW-0862">Zinc</keyword>
<dbReference type="SMART" id="SM00184">
    <property type="entry name" value="RING"/>
    <property type="match status" value="1"/>
</dbReference>
<keyword evidence="9" id="KW-1185">Reference proteome</keyword>
<evidence type="ECO:0000256" key="2">
    <source>
        <dbReference type="ARBA" id="ARBA00022723"/>
    </source>
</evidence>
<name>G3EI86_9POXV</name>
<keyword evidence="1" id="KW-0808">Transferase</keyword>
<keyword evidence="2" id="KW-0479">Metal-binding</keyword>
<feature type="domain" description="KilA-N" evidence="7">
    <location>
        <begin position="23"/>
        <end position="130"/>
    </location>
</feature>
<gene>
    <name evidence="8" type="ORF">YKV008</name>
</gene>
<dbReference type="Pfam" id="PF13639">
    <property type="entry name" value="zf-RING_2"/>
    <property type="match status" value="1"/>
</dbReference>
<accession>G3EI86</accession>
<evidence type="ECO:0000256" key="5">
    <source>
        <dbReference type="PROSITE-ProRule" id="PRU00175"/>
    </source>
</evidence>
<dbReference type="InterPro" id="IPR017907">
    <property type="entry name" value="Znf_RING_CS"/>
</dbReference>
<organism evidence="8 9">
    <name type="scientific">Yokapox virus</name>
    <dbReference type="NCBI Taxonomy" id="1076255"/>
    <lineage>
        <taxon>Viruses</taxon>
        <taxon>Varidnaviria</taxon>
        <taxon>Bamfordvirae</taxon>
        <taxon>Nucleocytoviricota</taxon>
        <taxon>Pokkesviricetes</taxon>
        <taxon>Chitovirales</taxon>
        <taxon>Poxviridae</taxon>
        <taxon>Chordopoxvirinae</taxon>
        <taxon>Centapoxvirus</taxon>
        <taxon>Centapoxvirus yokapox</taxon>
    </lineage>
</organism>
<evidence type="ECO:0000256" key="3">
    <source>
        <dbReference type="ARBA" id="ARBA00022771"/>
    </source>
</evidence>
<dbReference type="SUPFAM" id="SSF57850">
    <property type="entry name" value="RING/U-box"/>
    <property type="match status" value="1"/>
</dbReference>
<dbReference type="PROSITE" id="PS00518">
    <property type="entry name" value="ZF_RING_1"/>
    <property type="match status" value="1"/>
</dbReference>
<dbReference type="OrthoDB" id="16963at10239"/>
<evidence type="ECO:0000256" key="4">
    <source>
        <dbReference type="ARBA" id="ARBA00022833"/>
    </source>
</evidence>
<evidence type="ECO:0000256" key="1">
    <source>
        <dbReference type="ARBA" id="ARBA00022679"/>
    </source>
</evidence>
<dbReference type="GeneID" id="11107151"/>
<dbReference type="EMBL" id="HQ849551">
    <property type="protein sequence ID" value="AEN03597.1"/>
    <property type="molecule type" value="Genomic_DNA"/>
</dbReference>
<feature type="domain" description="RING-type" evidence="6">
    <location>
        <begin position="164"/>
        <end position="216"/>
    </location>
</feature>
<keyword evidence="3 5" id="KW-0863">Zinc-finger</keyword>
<reference evidence="8 9" key="1">
    <citation type="journal article" date="2011" name="J. Virol.">
        <title>The genome of yoka poxvirus.</title>
        <authorList>
            <person name="Zhao G."/>
            <person name="Droit L."/>
            <person name="Tesh R.B."/>
            <person name="Popov V.L."/>
            <person name="Little N.S."/>
            <person name="Upton C."/>
            <person name="Virgin H.W."/>
            <person name="Wang D."/>
        </authorList>
    </citation>
    <scope>NUCLEOTIDE SEQUENCE [LARGE SCALE GENOMIC DNA]</scope>
    <source>
        <strain evidence="8">DakArB 4268</strain>
    </source>
</reference>
<sequence length="229" mass="27576">MPQFNHNKITHSKYNNVDVLKYIDSTISFELTYCIIYNNNSIYINLSKINYDIYSKFMSWKKTKVGKTIINNICTTINILQKDLFIRIRNTKKNKNIYGLYLHEYLFDNTILQWNQLEYSKNILIELKAWYKTSVHYKVITQDDLFRILYKYSDLFNLSKEKECAICYERVYSMPLNKMYFGLLSSCSHIFCSDCIINWDRARYKDGYVLNCPICRTPYTKIEFSRFCK</sequence>
<dbReference type="GO" id="GO:0000209">
    <property type="term" value="P:protein polyubiquitination"/>
    <property type="evidence" value="ECO:0007669"/>
    <property type="project" value="InterPro"/>
</dbReference>
<dbReference type="InterPro" id="IPR017880">
    <property type="entry name" value="KilA_N"/>
</dbReference>
<dbReference type="GO" id="GO:0008270">
    <property type="term" value="F:zinc ion binding"/>
    <property type="evidence" value="ECO:0007669"/>
    <property type="project" value="UniProtKB-KW"/>
</dbReference>
<protein>
    <submittedName>
        <fullName evidence="8">Zinc finger protein</fullName>
    </submittedName>
</protein>
<dbReference type="InterPro" id="IPR045072">
    <property type="entry name" value="MKRN-like"/>
</dbReference>
<dbReference type="Proteomes" id="UP000164653">
    <property type="component" value="Segment"/>
</dbReference>
<dbReference type="Gene3D" id="3.30.40.10">
    <property type="entry name" value="Zinc/RING finger domain, C3HC4 (zinc finger)"/>
    <property type="match status" value="1"/>
</dbReference>
<dbReference type="PANTHER" id="PTHR11224">
    <property type="entry name" value="MAKORIN-RELATED"/>
    <property type="match status" value="1"/>
</dbReference>
<evidence type="ECO:0000313" key="8">
    <source>
        <dbReference type="EMBL" id="AEN03597.1"/>
    </source>
</evidence>
<dbReference type="RefSeq" id="YP_004821361.1">
    <property type="nucleotide sequence ID" value="NC_015960.1"/>
</dbReference>
<evidence type="ECO:0000259" key="6">
    <source>
        <dbReference type="PROSITE" id="PS50089"/>
    </source>
</evidence>
<evidence type="ECO:0000259" key="7">
    <source>
        <dbReference type="PROSITE" id="PS51301"/>
    </source>
</evidence>
<dbReference type="PROSITE" id="PS51301">
    <property type="entry name" value="KILA_N"/>
    <property type="match status" value="1"/>
</dbReference>